<evidence type="ECO:0000313" key="2">
    <source>
        <dbReference type="Proteomes" id="UP000000709"/>
    </source>
</evidence>
<dbReference type="EMBL" id="GL996506">
    <property type="protein sequence ID" value="EGW29943.1"/>
    <property type="molecule type" value="Genomic_DNA"/>
</dbReference>
<protein>
    <submittedName>
        <fullName evidence="1">Uncharacterized protein</fullName>
    </submittedName>
</protein>
<dbReference type="AlphaFoldDB" id="G3AVJ4"/>
<dbReference type="OMA" id="HENYFGM"/>
<dbReference type="GeneID" id="18870614"/>
<evidence type="ECO:0000313" key="1">
    <source>
        <dbReference type="EMBL" id="EGW29943.1"/>
    </source>
</evidence>
<dbReference type="InParanoid" id="G3AVJ4"/>
<dbReference type="OrthoDB" id="3997547at2759"/>
<dbReference type="HOGENOM" id="CLU_120068_0_0_1"/>
<dbReference type="eggNOG" id="ENOG502RQ32">
    <property type="taxonomic scope" value="Eukaryota"/>
</dbReference>
<proteinExistence type="predicted"/>
<gene>
    <name evidence="1" type="ORF">SPAPADRAFT_144303</name>
</gene>
<name>G3AVJ4_SPAPN</name>
<organism evidence="2">
    <name type="scientific">Spathaspora passalidarum (strain NRRL Y-27907 / 11-Y1)</name>
    <dbReference type="NCBI Taxonomy" id="619300"/>
    <lineage>
        <taxon>Eukaryota</taxon>
        <taxon>Fungi</taxon>
        <taxon>Dikarya</taxon>
        <taxon>Ascomycota</taxon>
        <taxon>Saccharomycotina</taxon>
        <taxon>Pichiomycetes</taxon>
        <taxon>Debaryomycetaceae</taxon>
        <taxon>Spathaspora</taxon>
    </lineage>
</organism>
<reference evidence="1 2" key="1">
    <citation type="journal article" date="2011" name="Proc. Natl. Acad. Sci. U.S.A.">
        <title>Comparative genomics of xylose-fermenting fungi for enhanced biofuel production.</title>
        <authorList>
            <person name="Wohlbach D.J."/>
            <person name="Kuo A."/>
            <person name="Sato T.K."/>
            <person name="Potts K.M."/>
            <person name="Salamov A.A."/>
            <person name="LaButti K.M."/>
            <person name="Sun H."/>
            <person name="Clum A."/>
            <person name="Pangilinan J.L."/>
            <person name="Lindquist E.A."/>
            <person name="Lucas S."/>
            <person name="Lapidus A."/>
            <person name="Jin M."/>
            <person name="Gunawan C."/>
            <person name="Balan V."/>
            <person name="Dale B.E."/>
            <person name="Jeffries T.W."/>
            <person name="Zinkel R."/>
            <person name="Barry K.W."/>
            <person name="Grigoriev I.V."/>
            <person name="Gasch A.P."/>
        </authorList>
    </citation>
    <scope>NUCLEOTIDE SEQUENCE [LARGE SCALE GENOMIC DNA]</scope>
    <source>
        <strain evidence="2">NRRL Y-27907 / 11-Y1</strain>
    </source>
</reference>
<keyword evidence="2" id="KW-1185">Reference proteome</keyword>
<sequence length="188" mass="21924">MSYTTKRGREDFEPDTKKIKNYINQQSHQEITESNEWPQFAHPEGGIVKITPWGSLRQFVDPISGESITKFEDMSFEDYTFKASNVEDIYTVKHQEPPSMPSTPQSLYQTHSYQPNTRFASHNMPGGNSPLRLSPECEAEGYLRDGYRGQQAQQQFEQEHENYFGMHDQQEEFDCSEINYSIEDDEMN</sequence>
<dbReference type="KEGG" id="spaa:SPAPADRAFT_144303"/>
<dbReference type="Proteomes" id="UP000000709">
    <property type="component" value="Unassembled WGS sequence"/>
</dbReference>
<dbReference type="RefSeq" id="XP_007377709.1">
    <property type="nucleotide sequence ID" value="XM_007377647.1"/>
</dbReference>
<accession>G3AVJ4</accession>